<dbReference type="GO" id="GO:0004176">
    <property type="term" value="F:ATP-dependent peptidase activity"/>
    <property type="evidence" value="ECO:0007669"/>
    <property type="project" value="InterPro"/>
</dbReference>
<keyword evidence="3 8" id="KW-0645">Protease</keyword>
<evidence type="ECO:0000256" key="7">
    <source>
        <dbReference type="SAM" id="MobiDB-lite"/>
    </source>
</evidence>
<protein>
    <recommendedName>
        <fullName evidence="6">ATP-dependent Clp protease proteolytic subunit</fullName>
    </recommendedName>
</protein>
<evidence type="ECO:0000313" key="9">
    <source>
        <dbReference type="Proteomes" id="UP000184010"/>
    </source>
</evidence>
<keyword evidence="9" id="KW-1185">Reference proteome</keyword>
<dbReference type="GO" id="GO:0006515">
    <property type="term" value="P:protein quality control for misfolded or incompletely synthesized proteins"/>
    <property type="evidence" value="ECO:0007669"/>
    <property type="project" value="TreeGrafter"/>
</dbReference>
<dbReference type="GO" id="GO:0051117">
    <property type="term" value="F:ATPase binding"/>
    <property type="evidence" value="ECO:0007669"/>
    <property type="project" value="TreeGrafter"/>
</dbReference>
<dbReference type="AlphaFoldDB" id="A0A1M7U315"/>
<dbReference type="RefSeq" id="WP_072773241.1">
    <property type="nucleotide sequence ID" value="NZ_FRDN01000009.1"/>
</dbReference>
<dbReference type="Gene3D" id="3.90.226.10">
    <property type="entry name" value="2-enoyl-CoA Hydratase, Chain A, domain 1"/>
    <property type="match status" value="1"/>
</dbReference>
<dbReference type="GO" id="GO:0004252">
    <property type="term" value="F:serine-type endopeptidase activity"/>
    <property type="evidence" value="ECO:0007669"/>
    <property type="project" value="InterPro"/>
</dbReference>
<comment type="similarity">
    <text evidence="1 6">Belongs to the peptidase S14 family.</text>
</comment>
<dbReference type="PRINTS" id="PR00127">
    <property type="entry name" value="CLPPROTEASEP"/>
</dbReference>
<keyword evidence="5" id="KW-0720">Serine protease</keyword>
<evidence type="ECO:0000313" key="8">
    <source>
        <dbReference type="EMBL" id="SHN77313.1"/>
    </source>
</evidence>
<dbReference type="PANTHER" id="PTHR10381:SF70">
    <property type="entry name" value="ATP-DEPENDENT CLP PROTEASE PROTEOLYTIC SUBUNIT"/>
    <property type="match status" value="1"/>
</dbReference>
<dbReference type="PANTHER" id="PTHR10381">
    <property type="entry name" value="ATP-DEPENDENT CLP PROTEASE PROTEOLYTIC SUBUNIT"/>
    <property type="match status" value="1"/>
</dbReference>
<dbReference type="EMBL" id="FRDN01000009">
    <property type="protein sequence ID" value="SHN77313.1"/>
    <property type="molecule type" value="Genomic_DNA"/>
</dbReference>
<dbReference type="STRING" id="1121395.SAMN02745215_02869"/>
<sequence>MATTKKKIKINGVIVSDSNAMIYRWLGMEFTSPGMVSKALEEAAGEQVEVLINSGGGSYHAGSEIFTILKDYSGDTVGKITGLAGSAASVAAMGVKKLCISPTAQIMIHNSTIGSQGDRHIHSQRAGLLLSTDEAATNAYMIKTGKSREELLELMDKETYLNAQKALEHGFADEIMFSSDETINVSNSASESFELPQVVINKVRSELVKMNMPSNLGIEMKEPETAPVGAKGEDTTMDLEELKAKHPELYAQVLNQGMSRERNRIVELNALAGAPGASQIVAKAIEDGRAAGEAALDIVKASKERLTKEGADRLADSENSGIRQVTPDEAPATPDTDAVCQAEADEIGKEIKNLMGGKK</sequence>
<dbReference type="Pfam" id="PF00574">
    <property type="entry name" value="CLP_protease"/>
    <property type="match status" value="1"/>
</dbReference>
<dbReference type="CDD" id="cd07016">
    <property type="entry name" value="S14_ClpP_1"/>
    <property type="match status" value="1"/>
</dbReference>
<dbReference type="InterPro" id="IPR001907">
    <property type="entry name" value="ClpP"/>
</dbReference>
<feature type="region of interest" description="Disordered" evidence="7">
    <location>
        <begin position="309"/>
        <end position="336"/>
    </location>
</feature>
<gene>
    <name evidence="8" type="ORF">SAMN02745215_02869</name>
</gene>
<reference evidence="9" key="1">
    <citation type="submission" date="2016-12" db="EMBL/GenBank/DDBJ databases">
        <authorList>
            <person name="Varghese N."/>
            <person name="Submissions S."/>
        </authorList>
    </citation>
    <scope>NUCLEOTIDE SEQUENCE [LARGE SCALE GENOMIC DNA]</scope>
    <source>
        <strain evidence="9">DSM 11544</strain>
    </source>
</reference>
<evidence type="ECO:0000256" key="4">
    <source>
        <dbReference type="ARBA" id="ARBA00022801"/>
    </source>
</evidence>
<dbReference type="SUPFAM" id="SSF52096">
    <property type="entry name" value="ClpP/crotonase"/>
    <property type="match status" value="1"/>
</dbReference>
<accession>A0A1M7U315</accession>
<keyword evidence="4" id="KW-0378">Hydrolase</keyword>
<evidence type="ECO:0000256" key="3">
    <source>
        <dbReference type="ARBA" id="ARBA00022670"/>
    </source>
</evidence>
<dbReference type="GO" id="GO:0009368">
    <property type="term" value="C:endopeptidase Clp complex"/>
    <property type="evidence" value="ECO:0007669"/>
    <property type="project" value="TreeGrafter"/>
</dbReference>
<evidence type="ECO:0000256" key="2">
    <source>
        <dbReference type="ARBA" id="ARBA00022490"/>
    </source>
</evidence>
<evidence type="ECO:0000256" key="5">
    <source>
        <dbReference type="ARBA" id="ARBA00022825"/>
    </source>
</evidence>
<dbReference type="NCBIfam" id="NF045542">
    <property type="entry name" value="Clp_rel_HeadMat"/>
    <property type="match status" value="1"/>
</dbReference>
<organism evidence="8 9">
    <name type="scientific">Desulfitobacterium chlororespirans DSM 11544</name>
    <dbReference type="NCBI Taxonomy" id="1121395"/>
    <lineage>
        <taxon>Bacteria</taxon>
        <taxon>Bacillati</taxon>
        <taxon>Bacillota</taxon>
        <taxon>Clostridia</taxon>
        <taxon>Eubacteriales</taxon>
        <taxon>Desulfitobacteriaceae</taxon>
        <taxon>Desulfitobacterium</taxon>
    </lineage>
</organism>
<keyword evidence="2" id="KW-0963">Cytoplasm</keyword>
<proteinExistence type="inferred from homology"/>
<evidence type="ECO:0000256" key="1">
    <source>
        <dbReference type="ARBA" id="ARBA00007039"/>
    </source>
</evidence>
<name>A0A1M7U315_9FIRM</name>
<dbReference type="Proteomes" id="UP000184010">
    <property type="component" value="Unassembled WGS sequence"/>
</dbReference>
<dbReference type="InterPro" id="IPR023562">
    <property type="entry name" value="ClpP/TepA"/>
</dbReference>
<dbReference type="InterPro" id="IPR029045">
    <property type="entry name" value="ClpP/crotonase-like_dom_sf"/>
</dbReference>
<evidence type="ECO:0000256" key="6">
    <source>
        <dbReference type="RuleBase" id="RU003567"/>
    </source>
</evidence>